<dbReference type="EMBL" id="AFWT01000015">
    <property type="protein sequence ID" value="EGV31015.1"/>
    <property type="molecule type" value="Genomic_DNA"/>
</dbReference>
<evidence type="ECO:0000313" key="5">
    <source>
        <dbReference type="EMBL" id="EGV31015.1"/>
    </source>
</evidence>
<comment type="cofactor">
    <cofactor evidence="4">
        <name>Mg(2+)</name>
        <dbReference type="ChEBI" id="CHEBI:18420"/>
    </cofactor>
</comment>
<dbReference type="PATRIC" id="fig|765913.3.peg.2418"/>
<keyword evidence="2 4" id="KW-0547">Nucleotide-binding</keyword>
<dbReference type="SUPFAM" id="SSF100950">
    <property type="entry name" value="NagB/RpiA/CoA transferase-like"/>
    <property type="match status" value="1"/>
</dbReference>
<dbReference type="GO" id="GO:0046872">
    <property type="term" value="F:metal ion binding"/>
    <property type="evidence" value="ECO:0007669"/>
    <property type="project" value="UniProtKB-KW"/>
</dbReference>
<dbReference type="InterPro" id="IPR024185">
    <property type="entry name" value="FTHF_cligase-like_sf"/>
</dbReference>
<dbReference type="EC" id="6.3.3.2" evidence="4"/>
<keyword evidence="6" id="KW-1185">Reference proteome</keyword>
<dbReference type="InterPro" id="IPR002698">
    <property type="entry name" value="FTHF_cligase"/>
</dbReference>
<dbReference type="Pfam" id="PF01812">
    <property type="entry name" value="5-FTHF_cyc-lig"/>
    <property type="match status" value="1"/>
</dbReference>
<dbReference type="GO" id="GO:0030272">
    <property type="term" value="F:5-formyltetrahydrofolate cyclo-ligase activity"/>
    <property type="evidence" value="ECO:0007669"/>
    <property type="project" value="UniProtKB-EC"/>
</dbReference>
<name>G2E266_9GAMM</name>
<sequence length="113" mass="13047">MRPNRFGIPEPSARGRHLTPSQAIDLIIMPLVGFDERCNRVGMGGGYYDRTLAFLRRPKRWRHPRLIGVAHECQRLERIEPRAWDIPLDAVATESSLYTPRRRKEIDSKGALI</sequence>
<dbReference type="PANTHER" id="PTHR23407:SF1">
    <property type="entry name" value="5-FORMYLTETRAHYDROFOLATE CYCLO-LIGASE"/>
    <property type="match status" value="1"/>
</dbReference>
<dbReference type="InterPro" id="IPR037171">
    <property type="entry name" value="NagB/RpiA_transferase-like"/>
</dbReference>
<evidence type="ECO:0000256" key="4">
    <source>
        <dbReference type="RuleBase" id="RU361279"/>
    </source>
</evidence>
<comment type="caution">
    <text evidence="5">The sequence shown here is derived from an EMBL/GenBank/DDBJ whole genome shotgun (WGS) entry which is preliminary data.</text>
</comment>
<evidence type="ECO:0000256" key="2">
    <source>
        <dbReference type="ARBA" id="ARBA00022741"/>
    </source>
</evidence>
<dbReference type="eggNOG" id="COG0212">
    <property type="taxonomic scope" value="Bacteria"/>
</dbReference>
<keyword evidence="5" id="KW-0436">Ligase</keyword>
<protein>
    <recommendedName>
        <fullName evidence="4">5-formyltetrahydrofolate cyclo-ligase</fullName>
        <ecNumber evidence="4">6.3.3.2</ecNumber>
    </recommendedName>
</protein>
<dbReference type="Gene3D" id="3.40.50.10420">
    <property type="entry name" value="NagB/RpiA/CoA transferase-like"/>
    <property type="match status" value="1"/>
</dbReference>
<dbReference type="NCBIfam" id="TIGR02727">
    <property type="entry name" value="MTHFS_bact"/>
    <property type="match status" value="1"/>
</dbReference>
<comment type="catalytic activity">
    <reaction evidence="4">
        <text>(6S)-5-formyl-5,6,7,8-tetrahydrofolate + ATP = (6R)-5,10-methenyltetrahydrofolate + ADP + phosphate</text>
        <dbReference type="Rhea" id="RHEA:10488"/>
        <dbReference type="ChEBI" id="CHEBI:30616"/>
        <dbReference type="ChEBI" id="CHEBI:43474"/>
        <dbReference type="ChEBI" id="CHEBI:57455"/>
        <dbReference type="ChEBI" id="CHEBI:57457"/>
        <dbReference type="ChEBI" id="CHEBI:456216"/>
        <dbReference type="EC" id="6.3.3.2"/>
    </reaction>
</comment>
<evidence type="ECO:0000313" key="6">
    <source>
        <dbReference type="Proteomes" id="UP000004200"/>
    </source>
</evidence>
<reference evidence="5 6" key="1">
    <citation type="submission" date="2011-06" db="EMBL/GenBank/DDBJ databases">
        <title>The draft genome of Thiorhodococcus drewsii AZ1.</title>
        <authorList>
            <consortium name="US DOE Joint Genome Institute (JGI-PGF)"/>
            <person name="Lucas S."/>
            <person name="Han J."/>
            <person name="Lapidus A."/>
            <person name="Cheng J.-F."/>
            <person name="Goodwin L."/>
            <person name="Pitluck S."/>
            <person name="Peters L."/>
            <person name="Land M.L."/>
            <person name="Hauser L."/>
            <person name="Vogl K."/>
            <person name="Liu Z."/>
            <person name="Imhoff J."/>
            <person name="Thiel V."/>
            <person name="Frigaard N.-U."/>
            <person name="Bryant D.A."/>
            <person name="Woyke T.J."/>
        </authorList>
    </citation>
    <scope>NUCLEOTIDE SEQUENCE [LARGE SCALE GENOMIC DNA]</scope>
    <source>
        <strain evidence="5 6">AZ1</strain>
    </source>
</reference>
<dbReference type="PANTHER" id="PTHR23407">
    <property type="entry name" value="ATPASE INHIBITOR/5-FORMYLTETRAHYDROFOLATE CYCLO-LIGASE"/>
    <property type="match status" value="1"/>
</dbReference>
<accession>G2E266</accession>
<keyword evidence="4" id="KW-0460">Magnesium</keyword>
<dbReference type="GO" id="GO:0035999">
    <property type="term" value="P:tetrahydrofolate interconversion"/>
    <property type="evidence" value="ECO:0007669"/>
    <property type="project" value="TreeGrafter"/>
</dbReference>
<gene>
    <name evidence="5" type="ORF">ThidrDRAFT_2379</name>
</gene>
<organism evidence="5 6">
    <name type="scientific">Thiorhodococcus drewsii AZ1</name>
    <dbReference type="NCBI Taxonomy" id="765913"/>
    <lineage>
        <taxon>Bacteria</taxon>
        <taxon>Pseudomonadati</taxon>
        <taxon>Pseudomonadota</taxon>
        <taxon>Gammaproteobacteria</taxon>
        <taxon>Chromatiales</taxon>
        <taxon>Chromatiaceae</taxon>
        <taxon>Thiorhodococcus</taxon>
    </lineage>
</organism>
<dbReference type="AlphaFoldDB" id="G2E266"/>
<dbReference type="Proteomes" id="UP000004200">
    <property type="component" value="Unassembled WGS sequence"/>
</dbReference>
<dbReference type="GO" id="GO:0005524">
    <property type="term" value="F:ATP binding"/>
    <property type="evidence" value="ECO:0007669"/>
    <property type="project" value="UniProtKB-KW"/>
</dbReference>
<evidence type="ECO:0000256" key="1">
    <source>
        <dbReference type="ARBA" id="ARBA00010638"/>
    </source>
</evidence>
<dbReference type="GO" id="GO:0009396">
    <property type="term" value="P:folic acid-containing compound biosynthetic process"/>
    <property type="evidence" value="ECO:0007669"/>
    <property type="project" value="TreeGrafter"/>
</dbReference>
<comment type="similarity">
    <text evidence="1 4">Belongs to the 5-formyltetrahydrofolate cyclo-ligase family.</text>
</comment>
<dbReference type="STRING" id="765913.ThidrDRAFT_2379"/>
<evidence type="ECO:0000256" key="3">
    <source>
        <dbReference type="ARBA" id="ARBA00022840"/>
    </source>
</evidence>
<keyword evidence="4" id="KW-0479">Metal-binding</keyword>
<keyword evidence="3 4" id="KW-0067">ATP-binding</keyword>
<proteinExistence type="inferred from homology"/>